<dbReference type="EMBL" id="KI682719">
    <property type="protein sequence ID" value="ETL80539.1"/>
    <property type="molecule type" value="Genomic_DNA"/>
</dbReference>
<dbReference type="InterPro" id="IPR005135">
    <property type="entry name" value="Endo/exonuclease/phosphatase"/>
</dbReference>
<name>W2K7K2_PHYNI</name>
<gene>
    <name evidence="2" type="ORF">L917_18971</name>
</gene>
<evidence type="ECO:0000313" key="2">
    <source>
        <dbReference type="EMBL" id="ETL80539.1"/>
    </source>
</evidence>
<dbReference type="Pfam" id="PF03372">
    <property type="entry name" value="Exo_endo_phos"/>
    <property type="match status" value="1"/>
</dbReference>
<dbReference type="AlphaFoldDB" id="W2K7K2"/>
<protein>
    <recommendedName>
        <fullName evidence="1">Endonuclease/exonuclease/phosphatase domain-containing protein</fullName>
    </recommendedName>
</protein>
<dbReference type="OrthoDB" id="127466at2759"/>
<dbReference type="GO" id="GO:0003824">
    <property type="term" value="F:catalytic activity"/>
    <property type="evidence" value="ECO:0007669"/>
    <property type="project" value="InterPro"/>
</dbReference>
<dbReference type="Proteomes" id="UP000054423">
    <property type="component" value="Unassembled WGS sequence"/>
</dbReference>
<feature type="non-terminal residue" evidence="2">
    <location>
        <position position="383"/>
    </location>
</feature>
<reference evidence="2" key="1">
    <citation type="submission" date="2013-11" db="EMBL/GenBank/DDBJ databases">
        <title>The Genome Sequence of Phytophthora parasitica CHvinca01.</title>
        <authorList>
            <consortium name="The Broad Institute Genomics Platform"/>
            <person name="Russ C."/>
            <person name="Tyler B."/>
            <person name="Panabieres F."/>
            <person name="Shan W."/>
            <person name="Tripathy S."/>
            <person name="Grunwald N."/>
            <person name="Machado M."/>
            <person name="Johnson C.S."/>
            <person name="Arredondo F."/>
            <person name="Hong C."/>
            <person name="Coffey M."/>
            <person name="Young S.K."/>
            <person name="Zeng Q."/>
            <person name="Gargeya S."/>
            <person name="Fitzgerald M."/>
            <person name="Abouelleil A."/>
            <person name="Alvarado L."/>
            <person name="Chapman S.B."/>
            <person name="Gainer-Dewar J."/>
            <person name="Goldberg J."/>
            <person name="Griggs A."/>
            <person name="Gujja S."/>
            <person name="Hansen M."/>
            <person name="Howarth C."/>
            <person name="Imamovic A."/>
            <person name="Ireland A."/>
            <person name="Larimer J."/>
            <person name="McCowan C."/>
            <person name="Murphy C."/>
            <person name="Pearson M."/>
            <person name="Poon T.W."/>
            <person name="Priest M."/>
            <person name="Roberts A."/>
            <person name="Saif S."/>
            <person name="Shea T."/>
            <person name="Sykes S."/>
            <person name="Wortman J."/>
            <person name="Nusbaum C."/>
            <person name="Birren B."/>
        </authorList>
    </citation>
    <scope>NUCLEOTIDE SEQUENCE [LARGE SCALE GENOMIC DNA]</scope>
    <source>
        <strain evidence="2">CHvinca01</strain>
    </source>
</reference>
<dbReference type="VEuPathDB" id="FungiDB:PPTG_14960"/>
<accession>W2K7K2</accession>
<evidence type="ECO:0000259" key="1">
    <source>
        <dbReference type="Pfam" id="PF03372"/>
    </source>
</evidence>
<dbReference type="InterPro" id="IPR036691">
    <property type="entry name" value="Endo/exonu/phosph_ase_sf"/>
</dbReference>
<organism evidence="2">
    <name type="scientific">Phytophthora nicotianae</name>
    <name type="common">Potato buckeye rot agent</name>
    <name type="synonym">Phytophthora parasitica</name>
    <dbReference type="NCBI Taxonomy" id="4792"/>
    <lineage>
        <taxon>Eukaryota</taxon>
        <taxon>Sar</taxon>
        <taxon>Stramenopiles</taxon>
        <taxon>Oomycota</taxon>
        <taxon>Peronosporomycetes</taxon>
        <taxon>Peronosporales</taxon>
        <taxon>Peronosporaceae</taxon>
        <taxon>Phytophthora</taxon>
    </lineage>
</organism>
<sequence>MNGLNSADPSFYERLLSTHQLVAFQETKFSKEDSLNSQANFAHVADSGARCYWSHTTTPDFTGHHGVGLMLSSASPFGEVEDCTSSVYKEPLGNRYLLLKTTLGARQVYIHVVYAPQQDNYRGEFFRALPTCFFEDERNGETEDEEDTAMHIVLGDFNVTLDDVLDQLSLDHKAGRGREELNDWLDSFGLVDAWRFINPEERDFTSPTRKNRIDYCFLSAELLQYHLDTVTHVKDRTWLKEDHVPVEFRLQAKCPPRLSRPPWRCPPWLLKDTEVQTYLSKSLEALEDSIKIFPGANPGCLLDEHKRADCIYLRKRWQDLRRRDSRKMAEKVETLNSAQDLYNLFETATNKEKLEQARLDLQAHREDIRTRNSYKKFGADLHL</sequence>
<feature type="domain" description="Endonuclease/exonuclease/phosphatase" evidence="1">
    <location>
        <begin position="14"/>
        <end position="223"/>
    </location>
</feature>
<proteinExistence type="predicted"/>
<dbReference type="Gene3D" id="3.60.10.10">
    <property type="entry name" value="Endonuclease/exonuclease/phosphatase"/>
    <property type="match status" value="1"/>
</dbReference>
<dbReference type="SUPFAM" id="SSF56219">
    <property type="entry name" value="DNase I-like"/>
    <property type="match status" value="1"/>
</dbReference>